<dbReference type="PANTHER" id="PTHR46077:SF1">
    <property type="entry name" value="TOP1 BINDING ARGININE_SERINE RICH PROTEIN, E3 UBIQUITIN LIGASE"/>
    <property type="match status" value="1"/>
</dbReference>
<dbReference type="STRING" id="1314781.A0A165LFP4"/>
<name>A0A165LFP4_EXIGL</name>
<dbReference type="SMART" id="SM00184">
    <property type="entry name" value="RING"/>
    <property type="match status" value="1"/>
</dbReference>
<keyword evidence="6" id="KW-0479">Metal-binding</keyword>
<feature type="domain" description="RING-type" evidence="8">
    <location>
        <begin position="31"/>
        <end position="71"/>
    </location>
</feature>
<dbReference type="OrthoDB" id="21204at2759"/>
<dbReference type="SUPFAM" id="SSF57850">
    <property type="entry name" value="RING/U-box"/>
    <property type="match status" value="1"/>
</dbReference>
<evidence type="ECO:0000256" key="4">
    <source>
        <dbReference type="ARBA" id="ARBA00023015"/>
    </source>
</evidence>
<dbReference type="Pfam" id="PF13639">
    <property type="entry name" value="zf-RING_2"/>
    <property type="match status" value="1"/>
</dbReference>
<feature type="region of interest" description="Disordered" evidence="7">
    <location>
        <begin position="1"/>
        <end position="22"/>
    </location>
</feature>
<dbReference type="Proteomes" id="UP000077266">
    <property type="component" value="Unassembled WGS sequence"/>
</dbReference>
<evidence type="ECO:0000256" key="7">
    <source>
        <dbReference type="SAM" id="MobiDB-lite"/>
    </source>
</evidence>
<dbReference type="GO" id="GO:0000209">
    <property type="term" value="P:protein polyubiquitination"/>
    <property type="evidence" value="ECO:0007669"/>
    <property type="project" value="TreeGrafter"/>
</dbReference>
<feature type="non-terminal residue" evidence="9">
    <location>
        <position position="203"/>
    </location>
</feature>
<dbReference type="PROSITE" id="PS50089">
    <property type="entry name" value="ZF_RING_2"/>
    <property type="match status" value="1"/>
</dbReference>
<evidence type="ECO:0000313" key="9">
    <source>
        <dbReference type="EMBL" id="KZV97773.1"/>
    </source>
</evidence>
<evidence type="ECO:0000256" key="3">
    <source>
        <dbReference type="ARBA" id="ARBA00022679"/>
    </source>
</evidence>
<keyword evidence="5" id="KW-0804">Transcription</keyword>
<dbReference type="InParanoid" id="A0A165LFP4"/>
<evidence type="ECO:0000256" key="2">
    <source>
        <dbReference type="ARBA" id="ARBA00012483"/>
    </source>
</evidence>
<dbReference type="GO" id="GO:0006513">
    <property type="term" value="P:protein monoubiquitination"/>
    <property type="evidence" value="ECO:0007669"/>
    <property type="project" value="TreeGrafter"/>
</dbReference>
<evidence type="ECO:0000256" key="1">
    <source>
        <dbReference type="ARBA" id="ARBA00000900"/>
    </source>
</evidence>
<feature type="region of interest" description="Disordered" evidence="7">
    <location>
        <begin position="99"/>
        <end position="135"/>
    </location>
</feature>
<organism evidence="9 10">
    <name type="scientific">Exidia glandulosa HHB12029</name>
    <dbReference type="NCBI Taxonomy" id="1314781"/>
    <lineage>
        <taxon>Eukaryota</taxon>
        <taxon>Fungi</taxon>
        <taxon>Dikarya</taxon>
        <taxon>Basidiomycota</taxon>
        <taxon>Agaricomycotina</taxon>
        <taxon>Agaricomycetes</taxon>
        <taxon>Auriculariales</taxon>
        <taxon>Exidiaceae</taxon>
        <taxon>Exidia</taxon>
    </lineage>
</organism>
<keyword evidence="4" id="KW-0805">Transcription regulation</keyword>
<evidence type="ECO:0000256" key="6">
    <source>
        <dbReference type="PROSITE-ProRule" id="PRU00175"/>
    </source>
</evidence>
<evidence type="ECO:0000256" key="5">
    <source>
        <dbReference type="ARBA" id="ARBA00023163"/>
    </source>
</evidence>
<protein>
    <recommendedName>
        <fullName evidence="2">RING-type E3 ubiquitin transferase</fullName>
        <ecNumber evidence="2">2.3.2.27</ecNumber>
    </recommendedName>
</protein>
<feature type="non-terminal residue" evidence="9">
    <location>
        <position position="1"/>
    </location>
</feature>
<keyword evidence="6" id="KW-0863">Zinc-finger</keyword>
<sequence>SPPLKRVKLESTPTPPHEHAAADDDKDADYCIICLQDIADRTTLPACAHDRFCFECVVVWTEQSRKCPLCQQAIGPYLVHHVRSKLDFSKFYLPPLRSSPLPDRPARPRPFRQQNTRAARARVWGRREDRREEEAEERAVEKRRWVYRHNLYAKHVASNAHTKYRPYPTPAQFASQPDLVTRTTTFVRRELAVWNNVDAEFLT</sequence>
<dbReference type="GO" id="GO:0061630">
    <property type="term" value="F:ubiquitin protein ligase activity"/>
    <property type="evidence" value="ECO:0007669"/>
    <property type="project" value="UniProtKB-EC"/>
</dbReference>
<keyword evidence="3" id="KW-0808">Transferase</keyword>
<dbReference type="AlphaFoldDB" id="A0A165LFP4"/>
<accession>A0A165LFP4</accession>
<reference evidence="9 10" key="1">
    <citation type="journal article" date="2016" name="Mol. Biol. Evol.">
        <title>Comparative Genomics of Early-Diverging Mushroom-Forming Fungi Provides Insights into the Origins of Lignocellulose Decay Capabilities.</title>
        <authorList>
            <person name="Nagy L.G."/>
            <person name="Riley R."/>
            <person name="Tritt A."/>
            <person name="Adam C."/>
            <person name="Daum C."/>
            <person name="Floudas D."/>
            <person name="Sun H."/>
            <person name="Yadav J.S."/>
            <person name="Pangilinan J."/>
            <person name="Larsson K.H."/>
            <person name="Matsuura K."/>
            <person name="Barry K."/>
            <person name="Labutti K."/>
            <person name="Kuo R."/>
            <person name="Ohm R.A."/>
            <person name="Bhattacharya S.S."/>
            <person name="Shirouzu T."/>
            <person name="Yoshinaga Y."/>
            <person name="Martin F.M."/>
            <person name="Grigoriev I.V."/>
            <person name="Hibbett D.S."/>
        </authorList>
    </citation>
    <scope>NUCLEOTIDE SEQUENCE [LARGE SCALE GENOMIC DNA]</scope>
    <source>
        <strain evidence="9 10">HHB12029</strain>
    </source>
</reference>
<proteinExistence type="predicted"/>
<dbReference type="EC" id="2.3.2.27" evidence="2"/>
<gene>
    <name evidence="9" type="ORF">EXIGLDRAFT_641996</name>
</gene>
<evidence type="ECO:0000313" key="10">
    <source>
        <dbReference type="Proteomes" id="UP000077266"/>
    </source>
</evidence>
<dbReference type="PANTHER" id="PTHR46077">
    <property type="entry name" value="E3 UBIQUITIN-PROTEIN LIGASE TOPORS"/>
    <property type="match status" value="1"/>
</dbReference>
<dbReference type="Gene3D" id="3.30.40.10">
    <property type="entry name" value="Zinc/RING finger domain, C3HC4 (zinc finger)"/>
    <property type="match status" value="1"/>
</dbReference>
<evidence type="ECO:0000259" key="8">
    <source>
        <dbReference type="PROSITE" id="PS50089"/>
    </source>
</evidence>
<dbReference type="InterPro" id="IPR013083">
    <property type="entry name" value="Znf_RING/FYVE/PHD"/>
</dbReference>
<feature type="compositionally biased region" description="Basic and acidic residues" evidence="7">
    <location>
        <begin position="125"/>
        <end position="135"/>
    </location>
</feature>
<keyword evidence="6" id="KW-0862">Zinc</keyword>
<dbReference type="EMBL" id="KV425926">
    <property type="protein sequence ID" value="KZV97773.1"/>
    <property type="molecule type" value="Genomic_DNA"/>
</dbReference>
<keyword evidence="10" id="KW-1185">Reference proteome</keyword>
<comment type="catalytic activity">
    <reaction evidence="1">
        <text>S-ubiquitinyl-[E2 ubiquitin-conjugating enzyme]-L-cysteine + [acceptor protein]-L-lysine = [E2 ubiquitin-conjugating enzyme]-L-cysteine + N(6)-ubiquitinyl-[acceptor protein]-L-lysine.</text>
        <dbReference type="EC" id="2.3.2.27"/>
    </reaction>
</comment>
<dbReference type="InterPro" id="IPR001841">
    <property type="entry name" value="Znf_RING"/>
</dbReference>
<dbReference type="GO" id="GO:0008270">
    <property type="term" value="F:zinc ion binding"/>
    <property type="evidence" value="ECO:0007669"/>
    <property type="project" value="UniProtKB-KW"/>
</dbReference>